<dbReference type="EMBL" id="GL379873">
    <property type="protein sequence ID" value="EGT58930.1"/>
    <property type="molecule type" value="Genomic_DNA"/>
</dbReference>
<feature type="region of interest" description="Disordered" evidence="1">
    <location>
        <begin position="40"/>
        <end position="83"/>
    </location>
</feature>
<protein>
    <submittedName>
        <fullName evidence="2">Uncharacterized protein</fullName>
    </submittedName>
</protein>
<dbReference type="InParanoid" id="G0NEQ3"/>
<evidence type="ECO:0000256" key="1">
    <source>
        <dbReference type="SAM" id="MobiDB-lite"/>
    </source>
</evidence>
<accession>G0NEQ3</accession>
<keyword evidence="3" id="KW-1185">Reference proteome</keyword>
<evidence type="ECO:0000313" key="2">
    <source>
        <dbReference type="EMBL" id="EGT58930.1"/>
    </source>
</evidence>
<reference evidence="3" key="1">
    <citation type="submission" date="2011-07" db="EMBL/GenBank/DDBJ databases">
        <authorList>
            <consortium name="Caenorhabditis brenneri Sequencing and Analysis Consortium"/>
            <person name="Wilson R.K."/>
        </authorList>
    </citation>
    <scope>NUCLEOTIDE SEQUENCE [LARGE SCALE GENOMIC DNA]</scope>
    <source>
        <strain evidence="3">PB2801</strain>
    </source>
</reference>
<proteinExistence type="predicted"/>
<dbReference type="Proteomes" id="UP000008068">
    <property type="component" value="Unassembled WGS sequence"/>
</dbReference>
<sequence length="177" mass="20287">MNPESAPSIPVGPAVAENTAQHQPPTTSWRLLFCLFGSPRHPKHRQRGGEEEATAVDGTSHNQRRRRSSVKTPTRGAKTSNGFVKRWMMTEEDYEEEDYEEVIAAGNNEEFRRIDFLRTSPPQRRNRHIDEYEGLEREGARANVLRLQTSPQCKTISPATTMSSTTKIYKFFLFDVF</sequence>
<dbReference type="HOGENOM" id="CLU_1519198_0_0_1"/>
<feature type="region of interest" description="Disordered" evidence="1">
    <location>
        <begin position="1"/>
        <end position="26"/>
    </location>
</feature>
<evidence type="ECO:0000313" key="3">
    <source>
        <dbReference type="Proteomes" id="UP000008068"/>
    </source>
</evidence>
<dbReference type="AlphaFoldDB" id="G0NEQ3"/>
<gene>
    <name evidence="2" type="ORF">CAEBREN_11188</name>
</gene>
<organism evidence="3">
    <name type="scientific">Caenorhabditis brenneri</name>
    <name type="common">Nematode worm</name>
    <dbReference type="NCBI Taxonomy" id="135651"/>
    <lineage>
        <taxon>Eukaryota</taxon>
        <taxon>Metazoa</taxon>
        <taxon>Ecdysozoa</taxon>
        <taxon>Nematoda</taxon>
        <taxon>Chromadorea</taxon>
        <taxon>Rhabditida</taxon>
        <taxon>Rhabditina</taxon>
        <taxon>Rhabditomorpha</taxon>
        <taxon>Rhabditoidea</taxon>
        <taxon>Rhabditidae</taxon>
        <taxon>Peloderinae</taxon>
        <taxon>Caenorhabditis</taxon>
    </lineage>
</organism>
<name>G0NEQ3_CAEBE</name>